<evidence type="ECO:0000313" key="1">
    <source>
        <dbReference type="EMBL" id="ELU41631.1"/>
    </source>
</evidence>
<organism evidence="1 2">
    <name type="scientific">Thanatephorus cucumeris (strain AG1-IA)</name>
    <name type="common">Rice sheath blight fungus</name>
    <name type="synonym">Rhizoctonia solani</name>
    <dbReference type="NCBI Taxonomy" id="983506"/>
    <lineage>
        <taxon>Eukaryota</taxon>
        <taxon>Fungi</taxon>
        <taxon>Dikarya</taxon>
        <taxon>Basidiomycota</taxon>
        <taxon>Agaricomycotina</taxon>
        <taxon>Agaricomycetes</taxon>
        <taxon>Cantharellales</taxon>
        <taxon>Ceratobasidiaceae</taxon>
        <taxon>Rhizoctonia</taxon>
        <taxon>Rhizoctonia solani AG-1</taxon>
    </lineage>
</organism>
<dbReference type="HOGENOM" id="CLU_2905714_0_0_1"/>
<accession>L8WTZ9</accession>
<protein>
    <submittedName>
        <fullName evidence="1">Uncharacterized protein</fullName>
    </submittedName>
</protein>
<dbReference type="AlphaFoldDB" id="L8WTZ9"/>
<evidence type="ECO:0000313" key="2">
    <source>
        <dbReference type="Proteomes" id="UP000011668"/>
    </source>
</evidence>
<name>L8WTZ9_THACA</name>
<dbReference type="Proteomes" id="UP000011668">
    <property type="component" value="Unassembled WGS sequence"/>
</dbReference>
<gene>
    <name evidence="1" type="ORF">AG1IA_04339</name>
</gene>
<comment type="caution">
    <text evidence="1">The sequence shown here is derived from an EMBL/GenBank/DDBJ whole genome shotgun (WGS) entry which is preliminary data.</text>
</comment>
<sequence length="62" mass="7279">MAWDCCLYSMKRDVRCLWKSKLGWILDMAPPFDRSILHDRRFAGTFCSPFTWLYGLNGTGRS</sequence>
<proteinExistence type="predicted"/>
<keyword evidence="2" id="KW-1185">Reference proteome</keyword>
<reference evidence="1 2" key="1">
    <citation type="journal article" date="2013" name="Nat. Commun.">
        <title>The evolution and pathogenic mechanisms of the rice sheath blight pathogen.</title>
        <authorList>
            <person name="Zheng A."/>
            <person name="Lin R."/>
            <person name="Xu L."/>
            <person name="Qin P."/>
            <person name="Tang C."/>
            <person name="Ai P."/>
            <person name="Zhang D."/>
            <person name="Liu Y."/>
            <person name="Sun Z."/>
            <person name="Feng H."/>
            <person name="Wang Y."/>
            <person name="Chen Y."/>
            <person name="Liang X."/>
            <person name="Fu R."/>
            <person name="Li Q."/>
            <person name="Zhang J."/>
            <person name="Yu X."/>
            <person name="Xie Z."/>
            <person name="Ding L."/>
            <person name="Guan P."/>
            <person name="Tang J."/>
            <person name="Liang Y."/>
            <person name="Wang S."/>
            <person name="Deng Q."/>
            <person name="Li S."/>
            <person name="Zhu J."/>
            <person name="Wang L."/>
            <person name="Liu H."/>
            <person name="Li P."/>
        </authorList>
    </citation>
    <scope>NUCLEOTIDE SEQUENCE [LARGE SCALE GENOMIC DNA]</scope>
    <source>
        <strain evidence="2">AG-1 IA</strain>
    </source>
</reference>
<dbReference type="EMBL" id="AFRT01001025">
    <property type="protein sequence ID" value="ELU41631.1"/>
    <property type="molecule type" value="Genomic_DNA"/>
</dbReference>